<reference evidence="3 4" key="1">
    <citation type="submission" date="2018-03" db="EMBL/GenBank/DDBJ databases">
        <title>Bacillus urumqiensis sp. nov., a moderately haloalkaliphilic bacterium isolated from a salt lake.</title>
        <authorList>
            <person name="Zhao B."/>
            <person name="Liao Z."/>
        </authorList>
    </citation>
    <scope>NUCLEOTIDE SEQUENCE [LARGE SCALE GENOMIC DNA]</scope>
    <source>
        <strain evidence="3 4">BZ-SZ-XJ18</strain>
    </source>
</reference>
<dbReference type="RefSeq" id="WP_105960219.1">
    <property type="nucleotide sequence ID" value="NZ_PVNS01000016.1"/>
</dbReference>
<dbReference type="Pfam" id="PF00027">
    <property type="entry name" value="cNMP_binding"/>
    <property type="match status" value="1"/>
</dbReference>
<feature type="domain" description="Cyclic nucleotide-binding" evidence="2">
    <location>
        <begin position="15"/>
        <end position="135"/>
    </location>
</feature>
<evidence type="ECO:0000259" key="2">
    <source>
        <dbReference type="PROSITE" id="PS50042"/>
    </source>
</evidence>
<name>A0A2P6MDR4_ALKUR</name>
<dbReference type="InterPro" id="IPR014710">
    <property type="entry name" value="RmlC-like_jellyroll"/>
</dbReference>
<dbReference type="Pfam" id="PF10335">
    <property type="entry name" value="DUF294_C"/>
    <property type="match status" value="1"/>
</dbReference>
<gene>
    <name evidence="3" type="ORF">C6I21_14615</name>
</gene>
<dbReference type="AlphaFoldDB" id="A0A2P6MDR4"/>
<dbReference type="InterPro" id="IPR000595">
    <property type="entry name" value="cNMP-bd_dom"/>
</dbReference>
<dbReference type="Gene3D" id="3.10.580.10">
    <property type="entry name" value="CBS-domain"/>
    <property type="match status" value="1"/>
</dbReference>
<dbReference type="GO" id="GO:0008773">
    <property type="term" value="F:[protein-PII] uridylyltransferase activity"/>
    <property type="evidence" value="ECO:0007669"/>
    <property type="project" value="InterPro"/>
</dbReference>
<dbReference type="InterPro" id="IPR005105">
    <property type="entry name" value="GlnD_Uridyltrans_N"/>
</dbReference>
<dbReference type="InterPro" id="IPR018490">
    <property type="entry name" value="cNMP-bd_dom_sf"/>
</dbReference>
<dbReference type="InterPro" id="IPR046342">
    <property type="entry name" value="CBS_dom_sf"/>
</dbReference>
<dbReference type="PANTHER" id="PTHR24567:SF26">
    <property type="entry name" value="REGULATORY PROTEIN YEIL"/>
    <property type="match status" value="1"/>
</dbReference>
<proteinExistence type="predicted"/>
<accession>A0A2P6MDR4</accession>
<comment type="caution">
    <text evidence="3">The sequence shown here is derived from an EMBL/GenBank/DDBJ whole genome shotgun (WGS) entry which is preliminary data.</text>
</comment>
<dbReference type="GO" id="GO:0005829">
    <property type="term" value="C:cytosol"/>
    <property type="evidence" value="ECO:0007669"/>
    <property type="project" value="TreeGrafter"/>
</dbReference>
<evidence type="ECO:0000313" key="4">
    <source>
        <dbReference type="Proteomes" id="UP000243650"/>
    </source>
</evidence>
<dbReference type="OrthoDB" id="9810963at2"/>
<dbReference type="Pfam" id="PF03445">
    <property type="entry name" value="DUF294"/>
    <property type="match status" value="1"/>
</dbReference>
<sequence>MKTNNVDISIRNMAPFSSLTDEEFDRLTAVSQWMRADANEFLFHEEEEDVEVYFLLEGLCKNVLHREDGRAVSVRFYYPGDLIGLMILFSGGKMTFSVEALEPSVMLKLSKKTVLQLMEENQAFRTAIHHDLGESMKSLYHELKQETGGNEENFQLFRTKVRSLMTHAPTIPDSQEMSAACRRLASENLEGLVLVTEEGAYSGVLTQRGALKCAVSGRMTDAVSQWKQSVPSVEEDTFTYEVLTYFKDDHIELIPVVHGVTVVGMLTAESFLQLQDSEYLQLAYELQHAQSFKEAASASPKVNQTFHAFTRSLLTEGIAAGEVSEFLSSYNDQIHRRIIQLAVRSMQQDGYGLPPVNYCFIVMGSQGRMEQGFSTDQDNGLILADYRHLENKNDIEDYFHRFAARVNDGLVQAGFPECTGGIMARERRWCREVSEWKREVVRWIKESDSREIRDFTIFIDYRPVFGDYSLAEELRTYVLPHAKEGRLLHAMLMKDTLRFRVPVNALGRFSFRSRRSELDIKKQGLMQIVNGVRISAMQYGIEAVSTKERLLQLEKLEVFHPRDVRNILTALDVLHQFRIELHLNQLRDERPLTNQLLPLEMEKDDRKRLKEALVVAKRLQQMFELSFQKSRGIS</sequence>
<dbReference type="Proteomes" id="UP000243650">
    <property type="component" value="Unassembled WGS sequence"/>
</dbReference>
<dbReference type="SUPFAM" id="SSF51206">
    <property type="entry name" value="cAMP-binding domain-like"/>
    <property type="match status" value="1"/>
</dbReference>
<evidence type="ECO:0000256" key="1">
    <source>
        <dbReference type="ARBA" id="ARBA00023159"/>
    </source>
</evidence>
<dbReference type="SMART" id="SM00100">
    <property type="entry name" value="cNMP"/>
    <property type="match status" value="1"/>
</dbReference>
<dbReference type="InterPro" id="IPR050397">
    <property type="entry name" value="Env_Response_Regulators"/>
</dbReference>
<keyword evidence="1" id="KW-0010">Activator</keyword>
<organism evidence="3 4">
    <name type="scientific">Alkalicoccus urumqiensis</name>
    <name type="common">Bacillus urumqiensis</name>
    <dbReference type="NCBI Taxonomy" id="1548213"/>
    <lineage>
        <taxon>Bacteria</taxon>
        <taxon>Bacillati</taxon>
        <taxon>Bacillota</taxon>
        <taxon>Bacilli</taxon>
        <taxon>Bacillales</taxon>
        <taxon>Bacillaceae</taxon>
        <taxon>Alkalicoccus</taxon>
    </lineage>
</organism>
<dbReference type="SUPFAM" id="SSF54631">
    <property type="entry name" value="CBS-domain pair"/>
    <property type="match status" value="1"/>
</dbReference>
<dbReference type="GO" id="GO:0003700">
    <property type="term" value="F:DNA-binding transcription factor activity"/>
    <property type="evidence" value="ECO:0007669"/>
    <property type="project" value="TreeGrafter"/>
</dbReference>
<dbReference type="PANTHER" id="PTHR24567">
    <property type="entry name" value="CRP FAMILY TRANSCRIPTIONAL REGULATORY PROTEIN"/>
    <property type="match status" value="1"/>
</dbReference>
<dbReference type="CDD" id="cd00038">
    <property type="entry name" value="CAP_ED"/>
    <property type="match status" value="1"/>
</dbReference>
<protein>
    <recommendedName>
        <fullName evidence="2">Cyclic nucleotide-binding domain-containing protein</fullName>
    </recommendedName>
</protein>
<dbReference type="InterPro" id="IPR000644">
    <property type="entry name" value="CBS_dom"/>
</dbReference>
<dbReference type="EMBL" id="PVNS01000016">
    <property type="protein sequence ID" value="PRO64431.1"/>
    <property type="molecule type" value="Genomic_DNA"/>
</dbReference>
<keyword evidence="4" id="KW-1185">Reference proteome</keyword>
<dbReference type="CDD" id="cd05401">
    <property type="entry name" value="NT_GlnE_GlnD_like"/>
    <property type="match status" value="1"/>
</dbReference>
<dbReference type="PROSITE" id="PS50042">
    <property type="entry name" value="CNMP_BINDING_3"/>
    <property type="match status" value="1"/>
</dbReference>
<dbReference type="Pfam" id="PF00571">
    <property type="entry name" value="CBS"/>
    <property type="match status" value="1"/>
</dbReference>
<dbReference type="Gene3D" id="2.60.120.10">
    <property type="entry name" value="Jelly Rolls"/>
    <property type="match status" value="1"/>
</dbReference>
<dbReference type="InterPro" id="IPR018821">
    <property type="entry name" value="DUF294_put_nucleoTrafse_sb-bd"/>
</dbReference>
<evidence type="ECO:0000313" key="3">
    <source>
        <dbReference type="EMBL" id="PRO64431.1"/>
    </source>
</evidence>